<dbReference type="NCBIfam" id="NF003220">
    <property type="entry name" value="PRK04192.1"/>
    <property type="match status" value="1"/>
</dbReference>
<dbReference type="Pfam" id="PF16886">
    <property type="entry name" value="ATP-synt_ab_Xtn"/>
    <property type="match status" value="1"/>
</dbReference>
<evidence type="ECO:0000259" key="8">
    <source>
        <dbReference type="SMART" id="SM00382"/>
    </source>
</evidence>
<sequence length="585" mass="60668">MTARAIDGTQAARITRVNGPLVQVDGADAAMHDVLELGPHRSPGEVVAVRGPAVTVQAYEYTGGLRPGDAAVPLGRPLAAPLGPWLLGGLFDGLLRPLAGGPVWLTAGSLGATPAHGTTRRFIPSVAKSDTAGPGGILGTVATGGPVEFRLLVPPHVAGTVRQVAGPGEYGPDDVLVTVGTAPVTMTTAWPVRTPRPYTARRAADAPLLTGQRVVDAFFPIAKGGTAAVPGGFGTGKTLLLQQIAKWCDAHVIVYVGCGERGNEMADVVGELSTLEDPRTGGRLLDRTVVIANTSNMPMMAREASIYTGVTVAEFYRDMGYDAVVIADSTSRWAEALREFASRSGTPPAEEGYPADLASALAAFYERAGAVRTLGGGAGSVTIVGAVSPPGGDMTEPVIANTERFVRCRWSLDRDLAYARHYPAVSWSASFSRDTGLVGADHARRGDPGWNARRARALDVLADADRIAALADLVGTGGLPAHERMTLLAGRLLRDGVLRQNALVANDAYCTAVKSAALLDAVLAVCDRCHALVEAGTGPAAIEAVDFGPLARARETLGPADAGGITRLRNEVLARLDAAAARRTG</sequence>
<reference evidence="9" key="1">
    <citation type="submission" date="2021-04" db="EMBL/GenBank/DDBJ databases">
        <title>Dactylosporangium aurantiacum NRRL B-8018 full assembly.</title>
        <authorList>
            <person name="Hartkoorn R.C."/>
            <person name="Beaudoing E."/>
            <person name="Hot D."/>
        </authorList>
    </citation>
    <scope>NUCLEOTIDE SEQUENCE</scope>
    <source>
        <strain evidence="9">NRRL B-8018</strain>
    </source>
</reference>
<dbReference type="PANTHER" id="PTHR43607:SF1">
    <property type="entry name" value="H(+)-TRANSPORTING TWO-SECTOR ATPASE"/>
    <property type="match status" value="1"/>
</dbReference>
<keyword evidence="6" id="KW-0406">Ion transport</keyword>
<keyword evidence="7" id="KW-0066">ATP synthesis</keyword>
<keyword evidence="5" id="KW-1278">Translocase</keyword>
<dbReference type="SUPFAM" id="SSF47917">
    <property type="entry name" value="C-terminal domain of alpha and beta subunits of F1 ATP synthase"/>
    <property type="match status" value="1"/>
</dbReference>
<evidence type="ECO:0000256" key="7">
    <source>
        <dbReference type="ARBA" id="ARBA00023310"/>
    </source>
</evidence>
<dbReference type="Proteomes" id="UP001058003">
    <property type="component" value="Chromosome"/>
</dbReference>
<keyword evidence="4" id="KW-0067">ATP-binding</keyword>
<dbReference type="InterPro" id="IPR031686">
    <property type="entry name" value="ATP-synth_a_Xtn"/>
</dbReference>
<dbReference type="InterPro" id="IPR027417">
    <property type="entry name" value="P-loop_NTPase"/>
</dbReference>
<dbReference type="InterPro" id="IPR003593">
    <property type="entry name" value="AAA+_ATPase"/>
</dbReference>
<dbReference type="InterPro" id="IPR000194">
    <property type="entry name" value="ATPase_F1/V1/A1_a/bsu_nucl-bd"/>
</dbReference>
<proteinExistence type="inferred from homology"/>
<gene>
    <name evidence="9" type="ORF">Daura_21405</name>
</gene>
<keyword evidence="10" id="KW-1185">Reference proteome</keyword>
<dbReference type="Gene3D" id="2.40.30.20">
    <property type="match status" value="1"/>
</dbReference>
<keyword evidence="3" id="KW-0547">Nucleotide-binding</keyword>
<evidence type="ECO:0000256" key="1">
    <source>
        <dbReference type="ARBA" id="ARBA00008936"/>
    </source>
</evidence>
<dbReference type="Pfam" id="PF22919">
    <property type="entry name" value="ATP-synt_VA_C"/>
    <property type="match status" value="1"/>
</dbReference>
<evidence type="ECO:0000256" key="3">
    <source>
        <dbReference type="ARBA" id="ARBA00022741"/>
    </source>
</evidence>
<dbReference type="PANTHER" id="PTHR43607">
    <property type="entry name" value="V-TYPE PROTON ATPASE CATALYTIC SUBUNIT A"/>
    <property type="match status" value="1"/>
</dbReference>
<dbReference type="InterPro" id="IPR023366">
    <property type="entry name" value="ATP_synth_asu-like_sf"/>
</dbReference>
<dbReference type="EMBL" id="CP073767">
    <property type="protein sequence ID" value="UWZ58506.1"/>
    <property type="molecule type" value="Genomic_DNA"/>
</dbReference>
<dbReference type="Pfam" id="PF02874">
    <property type="entry name" value="ATP-synt_ab_N"/>
    <property type="match status" value="1"/>
</dbReference>
<dbReference type="InterPro" id="IPR004100">
    <property type="entry name" value="ATPase_F1/V1/A1_a/bsu_N"/>
</dbReference>
<dbReference type="GO" id="GO:0005524">
    <property type="term" value="F:ATP binding"/>
    <property type="evidence" value="ECO:0007669"/>
    <property type="project" value="UniProtKB-KW"/>
</dbReference>
<dbReference type="RefSeq" id="WP_052387469.1">
    <property type="nucleotide sequence ID" value="NZ_CP073767.1"/>
</dbReference>
<dbReference type="Pfam" id="PF00006">
    <property type="entry name" value="ATP-synt_ab"/>
    <property type="match status" value="1"/>
</dbReference>
<evidence type="ECO:0000313" key="10">
    <source>
        <dbReference type="Proteomes" id="UP001058003"/>
    </source>
</evidence>
<evidence type="ECO:0000256" key="5">
    <source>
        <dbReference type="ARBA" id="ARBA00022967"/>
    </source>
</evidence>
<dbReference type="OrthoDB" id="9801639at2"/>
<dbReference type="Gene3D" id="3.40.50.300">
    <property type="entry name" value="P-loop containing nucleotide triphosphate hydrolases"/>
    <property type="match status" value="1"/>
</dbReference>
<dbReference type="Gene3D" id="1.10.1140.10">
    <property type="entry name" value="Bovine Mitochondrial F1-atpase, Atp Synthase Beta Chain, Chain D, domain 3"/>
    <property type="match status" value="1"/>
</dbReference>
<dbReference type="InterPro" id="IPR024034">
    <property type="entry name" value="ATPase_F1/V1_b/a_C"/>
</dbReference>
<feature type="domain" description="AAA+ ATPase" evidence="8">
    <location>
        <begin position="223"/>
        <end position="416"/>
    </location>
</feature>
<comment type="similarity">
    <text evidence="1">Belongs to the ATPase alpha/beta chains family.</text>
</comment>
<dbReference type="CDD" id="cd18111">
    <property type="entry name" value="ATP-synt_V_A-type_alpha_C"/>
    <property type="match status" value="1"/>
</dbReference>
<dbReference type="SUPFAM" id="SSF52540">
    <property type="entry name" value="P-loop containing nucleoside triphosphate hydrolases"/>
    <property type="match status" value="1"/>
</dbReference>
<evidence type="ECO:0000256" key="6">
    <source>
        <dbReference type="ARBA" id="ARBA00023065"/>
    </source>
</evidence>
<evidence type="ECO:0000313" key="9">
    <source>
        <dbReference type="EMBL" id="UWZ58506.1"/>
    </source>
</evidence>
<dbReference type="Gene3D" id="2.40.50.100">
    <property type="match status" value="1"/>
</dbReference>
<dbReference type="AlphaFoldDB" id="A0A9Q9IMR5"/>
<name>A0A9Q9IMR5_9ACTN</name>
<dbReference type="KEGG" id="daur:Daura_21405"/>
<organism evidence="9 10">
    <name type="scientific">Dactylosporangium aurantiacum</name>
    <dbReference type="NCBI Taxonomy" id="35754"/>
    <lineage>
        <taxon>Bacteria</taxon>
        <taxon>Bacillati</taxon>
        <taxon>Actinomycetota</taxon>
        <taxon>Actinomycetes</taxon>
        <taxon>Micromonosporales</taxon>
        <taxon>Micromonosporaceae</taxon>
        <taxon>Dactylosporangium</taxon>
    </lineage>
</organism>
<keyword evidence="2" id="KW-0813">Transport</keyword>
<dbReference type="InterPro" id="IPR022878">
    <property type="entry name" value="V-ATPase_asu"/>
</dbReference>
<accession>A0A9Q9IMR5</accession>
<evidence type="ECO:0000256" key="2">
    <source>
        <dbReference type="ARBA" id="ARBA00022448"/>
    </source>
</evidence>
<protein>
    <submittedName>
        <fullName evidence="9">V-type ATP synthase subunit A</fullName>
    </submittedName>
</protein>
<dbReference type="SMART" id="SM00382">
    <property type="entry name" value="AAA"/>
    <property type="match status" value="1"/>
</dbReference>
<evidence type="ECO:0000256" key="4">
    <source>
        <dbReference type="ARBA" id="ARBA00022840"/>
    </source>
</evidence>
<dbReference type="GO" id="GO:0046961">
    <property type="term" value="F:proton-transporting ATPase activity, rotational mechanism"/>
    <property type="evidence" value="ECO:0007669"/>
    <property type="project" value="InterPro"/>
</dbReference>
<dbReference type="InterPro" id="IPR055190">
    <property type="entry name" value="ATP-synt_VA_C"/>
</dbReference>
<dbReference type="GO" id="GO:0006754">
    <property type="term" value="P:ATP biosynthetic process"/>
    <property type="evidence" value="ECO:0007669"/>
    <property type="project" value="UniProtKB-KW"/>
</dbReference>
<dbReference type="CDD" id="cd01134">
    <property type="entry name" value="V_A-ATPase_A"/>
    <property type="match status" value="1"/>
</dbReference>